<reference evidence="2" key="1">
    <citation type="submission" date="2018-08" db="EMBL/GenBank/DDBJ databases">
        <authorList>
            <person name="Rossello M."/>
        </authorList>
    </citation>
    <scope>NUCLEOTIDE SEQUENCE [LARGE SCALE GENOMIC DNA]</scope>
    <source>
        <strain evidence="2">cv. Chinese Spring</strain>
    </source>
</reference>
<dbReference type="AlphaFoldDB" id="A0A3B6LJ76"/>
<feature type="compositionally biased region" description="Polar residues" evidence="1">
    <location>
        <begin position="202"/>
        <end position="223"/>
    </location>
</feature>
<feature type="compositionally biased region" description="Low complexity" evidence="1">
    <location>
        <begin position="142"/>
        <end position="162"/>
    </location>
</feature>
<feature type="region of interest" description="Disordered" evidence="1">
    <location>
        <begin position="670"/>
        <end position="693"/>
    </location>
</feature>
<dbReference type="PaxDb" id="4565-Traes_5BL_EC55ECE52.1"/>
<accession>A0A3B6LJ76</accession>
<feature type="region of interest" description="Disordered" evidence="1">
    <location>
        <begin position="1130"/>
        <end position="1172"/>
    </location>
</feature>
<feature type="region of interest" description="Disordered" evidence="1">
    <location>
        <begin position="800"/>
        <end position="830"/>
    </location>
</feature>
<dbReference type="OMA" id="TVECQDG"/>
<keyword evidence="3" id="KW-1185">Reference proteome</keyword>
<feature type="compositionally biased region" description="Polar residues" evidence="1">
    <location>
        <begin position="130"/>
        <end position="141"/>
    </location>
</feature>
<protein>
    <submittedName>
        <fullName evidence="2">Uncharacterized protein</fullName>
    </submittedName>
</protein>
<dbReference type="GO" id="GO:0043622">
    <property type="term" value="P:cortical microtubule organization"/>
    <property type="evidence" value="ECO:0000318"/>
    <property type="project" value="GO_Central"/>
</dbReference>
<feature type="compositionally biased region" description="Low complexity" evidence="1">
    <location>
        <begin position="422"/>
        <end position="433"/>
    </location>
</feature>
<dbReference type="PANTHER" id="PTHR31949">
    <property type="entry name" value="GASTRIC MUCIN-LIKE PROTEIN"/>
    <property type="match status" value="1"/>
</dbReference>
<dbReference type="GeneID" id="123111089"/>
<feature type="region of interest" description="Disordered" evidence="1">
    <location>
        <begin position="102"/>
        <end position="331"/>
    </location>
</feature>
<evidence type="ECO:0000313" key="3">
    <source>
        <dbReference type="Proteomes" id="UP000019116"/>
    </source>
</evidence>
<dbReference type="Proteomes" id="UP000019116">
    <property type="component" value="Chromosome 5B"/>
</dbReference>
<feature type="compositionally biased region" description="Basic and acidic residues" evidence="1">
    <location>
        <begin position="809"/>
        <end position="826"/>
    </location>
</feature>
<dbReference type="RefSeq" id="XP_044387708.1">
    <property type="nucleotide sequence ID" value="XM_044531773.1"/>
</dbReference>
<feature type="compositionally biased region" description="Pro residues" evidence="1">
    <location>
        <begin position="180"/>
        <end position="193"/>
    </location>
</feature>
<dbReference type="PANTHER" id="PTHR31949:SF3">
    <property type="entry name" value="RUN_FYVE DOMAIN PROTEIN"/>
    <property type="match status" value="1"/>
</dbReference>
<proteinExistence type="predicted"/>
<name>A0A3B6LJ76_WHEAT</name>
<feature type="compositionally biased region" description="Polar residues" evidence="1">
    <location>
        <begin position="292"/>
        <end position="306"/>
    </location>
</feature>
<dbReference type="Gramene" id="TraesCS5B02G121900.1">
    <property type="protein sequence ID" value="TraesCS5B02G121900.1"/>
    <property type="gene ID" value="TraesCS5B02G121900"/>
</dbReference>
<dbReference type="Gramene" id="TraesCS5B03G0334600.1">
    <property type="protein sequence ID" value="TraesCS5B03G0334600.1.CDS"/>
    <property type="gene ID" value="TraesCS5B03G0334600"/>
</dbReference>
<evidence type="ECO:0000313" key="2">
    <source>
        <dbReference type="EnsemblPlants" id="TraesCS5B02G121900.1"/>
    </source>
</evidence>
<dbReference type="STRING" id="4565.A0A3B6LJ76"/>
<evidence type="ECO:0000256" key="1">
    <source>
        <dbReference type="SAM" id="MobiDB-lite"/>
    </source>
</evidence>
<organism evidence="2">
    <name type="scientific">Triticum aestivum</name>
    <name type="common">Wheat</name>
    <dbReference type="NCBI Taxonomy" id="4565"/>
    <lineage>
        <taxon>Eukaryota</taxon>
        <taxon>Viridiplantae</taxon>
        <taxon>Streptophyta</taxon>
        <taxon>Embryophyta</taxon>
        <taxon>Tracheophyta</taxon>
        <taxon>Spermatophyta</taxon>
        <taxon>Magnoliopsida</taxon>
        <taxon>Liliopsida</taxon>
        <taxon>Poales</taxon>
        <taxon>Poaceae</taxon>
        <taxon>BOP clade</taxon>
        <taxon>Pooideae</taxon>
        <taxon>Triticodae</taxon>
        <taxon>Triticeae</taxon>
        <taxon>Triticinae</taxon>
        <taxon>Triticum</taxon>
    </lineage>
</organism>
<feature type="compositionally biased region" description="Basic residues" evidence="1">
    <location>
        <begin position="1"/>
        <end position="10"/>
    </location>
</feature>
<feature type="region of interest" description="Disordered" evidence="1">
    <location>
        <begin position="1"/>
        <end position="31"/>
    </location>
</feature>
<feature type="region of interest" description="Disordered" evidence="1">
    <location>
        <begin position="422"/>
        <end position="441"/>
    </location>
</feature>
<dbReference type="EnsemblPlants" id="TraesCS5B02G121900.1">
    <property type="protein sequence ID" value="TraesCS5B02G121900.1"/>
    <property type="gene ID" value="TraesCS5B02G121900"/>
</dbReference>
<dbReference type="Gramene" id="TraesNOR5B03G02878740.1">
    <property type="protein sequence ID" value="TraesNOR5B03G02878740.1"/>
    <property type="gene ID" value="TraesNOR5B03G02878740"/>
</dbReference>
<feature type="compositionally biased region" description="Polar residues" evidence="1">
    <location>
        <begin position="236"/>
        <end position="250"/>
    </location>
</feature>
<dbReference type="OrthoDB" id="1929779at2759"/>
<feature type="compositionally biased region" description="Polar residues" evidence="1">
    <location>
        <begin position="670"/>
        <end position="683"/>
    </location>
</feature>
<dbReference type="Gramene" id="TraesROB_scaffold_110482_01G000100.1">
    <property type="protein sequence ID" value="TraesROB_scaffold_110482_01G000100.1"/>
    <property type="gene ID" value="TraesROB_scaffold_110482_01G000100"/>
</dbReference>
<sequence length="1181" mass="128628">MPHSPSRRRSPSRESAHRRVNDFGNALPAKPKDDELTLFADMQKTEIENFLLEPSEDFDESISKLSFFPDVKLGINVPARGESHDLLKVDGDKNDYEWLLTPPETPLFRSLDDEEERSVGQASRGRAQSKAVQISRPSTMDNAQRSSRSSASPNRLSLSPRSMARTKSPISASRASPPLSVQPPTPSRRPSTPPAAKILTLPQRSASPVSRRMSTGSSGSALNGTRGASPVKANHRSSSPKPQGWQSNDPAFSYNAPPNLRTSLPDRSVSRSRGGSPTSFSGLDTGSRGRRQSMSPTPTRRASSSHSIERDRLSTHSKASATSSGDDDLDSMQSISIGYSSSPAVKKSLAVMKTRSIASSKKLSKNFSPISAPKWSFDSAVWLMDHRKGPQDRFRPLLSSVPATTFGAGKINNVHKPMFSHNSSMTTSSNASSEHGATFGPYVESDQEQQDLIGEWEADDGLRVHEDIFMFDKLDELNEETSFNKNTKHVEDSPIQVKYVKSDKHDFDMERWAANQTAYDGANSSQVGHGEMATCSRCGMSFNVMDLDGKGDSCEECSSKVGGFSADRMLWTSEAHQHDNKIVNFGPYTESEPSMAPDSVDYSKLASLGHQTVNNEPSADCTEKCPPGQSMVDTDEDMLLGQEVVNHEENMRPYHVSDSLLENEDDISFSRSSVSNHQQTEPTSAEHGPYGGQMGSCNHGLPPCLSESNCQHNVAVSETAFGDNSHQLGSNIHPFPKVESAEGAGISVLLHQKSSSNKWQIMEGRALAATNIVCSEPYYTRDGINMMKCSFGRDSSSASSIDLGSSRQSDARFERHSSSKKGDFEKAQLSSTMSHQSIASVSDMSVSGSSASLCHQSDAIEDTCSRIDTLESSASRTVVSTGEDGSSKDAVSNALECLSTARPIVNDDILVDLNSSSIDRSSETEDVINMGRMADNDHSSTNMCLSQMEEPINVQESSAAEGSCMLKTDEDTSDTVQCCLAGTPEYPSEENLDNLIMQSQSEAVQDSIEEHILDDCCVSAISEEDVLVSRTGTSIIELPNDEKSPQAVEGSRKQIQRCFTLEEATDTILLCSSIVHDLAYKAATIALEHEQESERPRPTVTIVGKSIRDEDGFLKLPHRRTPNRKVKRKRLEGETTTITETAEKESIVEDPSPVPSASGITRASDNMKPPKLESKCNCVIM</sequence>
<feature type="compositionally biased region" description="Polar residues" evidence="1">
    <location>
        <begin position="271"/>
        <end position="284"/>
    </location>
</feature>
<reference evidence="2" key="2">
    <citation type="submission" date="2018-10" db="UniProtKB">
        <authorList>
            <consortium name="EnsemblPlants"/>
        </authorList>
    </citation>
    <scope>IDENTIFICATION</scope>
</reference>
<dbReference type="GO" id="GO:0055028">
    <property type="term" value="C:cortical microtubule"/>
    <property type="evidence" value="ECO:0000318"/>
    <property type="project" value="GO_Central"/>
</dbReference>
<gene>
    <name evidence="2" type="primary">LOC123111089</name>
</gene>
<dbReference type="Gramene" id="TraesMAC5B03G02851470.1">
    <property type="protein sequence ID" value="TraesMAC5B03G02851470.1"/>
    <property type="gene ID" value="TraesMAC5B03G02851470"/>
</dbReference>
<feature type="compositionally biased region" description="Basic and acidic residues" evidence="1">
    <location>
        <begin position="11"/>
        <end position="21"/>
    </location>
</feature>
<dbReference type="KEGG" id="taes:123111089"/>